<dbReference type="Pfam" id="PF14484">
    <property type="entry name" value="FISNA"/>
    <property type="match status" value="1"/>
</dbReference>
<feature type="domain" description="Pyrin" evidence="6">
    <location>
        <begin position="151"/>
        <end position="238"/>
    </location>
</feature>
<dbReference type="Pfam" id="PF05729">
    <property type="entry name" value="NACHT"/>
    <property type="match status" value="1"/>
</dbReference>
<dbReference type="PROSITE" id="PS50824">
    <property type="entry name" value="DAPIN"/>
    <property type="match status" value="1"/>
</dbReference>
<dbReference type="Pfam" id="PF17776">
    <property type="entry name" value="NLRC4_HD2"/>
    <property type="match status" value="1"/>
</dbReference>
<keyword evidence="4" id="KW-0677">Repeat</keyword>
<dbReference type="SMART" id="SM01289">
    <property type="entry name" value="PYRIN"/>
    <property type="match status" value="1"/>
</dbReference>
<keyword evidence="2" id="KW-0963">Cytoplasm</keyword>
<sequence>MEDAADMASDNSIPLGVGASAYGSENGEEELDFIPQRTLPILIGYSEPVGHVERAESPALSYSSWHSNQWSDSDPWQEPCETKVHLKRRDSSASSSVSFDVSDDDVNMEDNLEESSRKKTRSKDRGQKQQSAPLPVKPELQVDPKARHPAMTVEFAFKALSTCLQKLTVDELKRFRKLLWERYPEVFRDPVDGLDLVNLVDKMLELCDLEVSLNITLVLLKTMNLKRLVDFLEGLCMRIKVRYELKLTLKRKFEMVHEGFGQKGQPVPFESVYTDLYISDGINAAVNSEHEFRQKVEDLFETGKVNRKPLASKDILAPENRRTRHVRSVVVRGSPGCGKSFAVQRFILDWVDGKTHQDIFFLLPMNFKELNQMRDEEYTLLGIINSLYPEMKEVENLDFEGCPVMFIFDGLDDSQINFEFRRTVYWCDTDRPTTVKILITNLIRGNLLYSCSVLVISRPGVLDAIPQEHTHQLLEVRGFNSDQREAYFRRTIENQALAERVIEHLKGSKTLFIMCHLPLFCWVASKVLQREFQSLSPSAQLPKTLTNLYTCMVHFHTQMCPQKLQDSPSEETKDVTADQLLIRLTKLAYVMLEKDEFKMEKEHLDEIEMDTYPAVVCSGLCSEYYRDKFVMYTERVSCFAHPTIQEYMAALHVFYCFRKQGKNILESGKLKVLKVSLSDLLKSAVDKVLSCKNCNYDIFLQFLLGLSVETNQELLKDLLQISTSSSQHAREETTRYIRKKIKENHYPEKNEYLLRCIDELNPQCEH</sequence>
<accession>A0A5A9PDW6</accession>
<dbReference type="SMART" id="SM01288">
    <property type="entry name" value="FISNA"/>
    <property type="match status" value="1"/>
</dbReference>
<dbReference type="InterPro" id="IPR007111">
    <property type="entry name" value="NACHT_NTPase"/>
</dbReference>
<feature type="compositionally biased region" description="Acidic residues" evidence="5">
    <location>
        <begin position="101"/>
        <end position="113"/>
    </location>
</feature>
<feature type="region of interest" description="Disordered" evidence="5">
    <location>
        <begin position="94"/>
        <end position="141"/>
    </location>
</feature>
<dbReference type="AlphaFoldDB" id="A0A5A9PDW6"/>
<name>A0A5A9PDW6_9TELE</name>
<evidence type="ECO:0000256" key="2">
    <source>
        <dbReference type="ARBA" id="ARBA00022490"/>
    </source>
</evidence>
<dbReference type="Pfam" id="PF02758">
    <property type="entry name" value="PYRIN"/>
    <property type="match status" value="1"/>
</dbReference>
<dbReference type="InterPro" id="IPR051261">
    <property type="entry name" value="NLR"/>
</dbReference>
<dbReference type="Proteomes" id="UP000324632">
    <property type="component" value="Chromosome 6"/>
</dbReference>
<comment type="caution">
    <text evidence="7">The sequence shown here is derived from an EMBL/GenBank/DDBJ whole genome shotgun (WGS) entry which is preliminary data.</text>
</comment>
<dbReference type="Gene3D" id="1.10.533.10">
    <property type="entry name" value="Death Domain, Fas"/>
    <property type="match status" value="1"/>
</dbReference>
<evidence type="ECO:0000256" key="5">
    <source>
        <dbReference type="SAM" id="MobiDB-lite"/>
    </source>
</evidence>
<keyword evidence="3" id="KW-0433">Leucine-rich repeat</keyword>
<dbReference type="InterPro" id="IPR027417">
    <property type="entry name" value="P-loop_NTPase"/>
</dbReference>
<organism evidence="7 8">
    <name type="scientific">Triplophysa tibetana</name>
    <dbReference type="NCBI Taxonomy" id="1572043"/>
    <lineage>
        <taxon>Eukaryota</taxon>
        <taxon>Metazoa</taxon>
        <taxon>Chordata</taxon>
        <taxon>Craniata</taxon>
        <taxon>Vertebrata</taxon>
        <taxon>Euteleostomi</taxon>
        <taxon>Actinopterygii</taxon>
        <taxon>Neopterygii</taxon>
        <taxon>Teleostei</taxon>
        <taxon>Ostariophysi</taxon>
        <taxon>Cypriniformes</taxon>
        <taxon>Nemacheilidae</taxon>
        <taxon>Triplophysa</taxon>
    </lineage>
</organism>
<dbReference type="InterPro" id="IPR029495">
    <property type="entry name" value="NACHT-assoc"/>
</dbReference>
<dbReference type="InterPro" id="IPR041267">
    <property type="entry name" value="NLRP_HD2"/>
</dbReference>
<dbReference type="GO" id="GO:0005737">
    <property type="term" value="C:cytoplasm"/>
    <property type="evidence" value="ECO:0007669"/>
    <property type="project" value="UniProtKB-SubCell"/>
</dbReference>
<dbReference type="InterPro" id="IPR004020">
    <property type="entry name" value="DAPIN"/>
</dbReference>
<keyword evidence="8" id="KW-1185">Reference proteome</keyword>
<evidence type="ECO:0000256" key="3">
    <source>
        <dbReference type="ARBA" id="ARBA00022614"/>
    </source>
</evidence>
<evidence type="ECO:0000313" key="8">
    <source>
        <dbReference type="Proteomes" id="UP000324632"/>
    </source>
</evidence>
<evidence type="ECO:0000256" key="4">
    <source>
        <dbReference type="ARBA" id="ARBA00022737"/>
    </source>
</evidence>
<dbReference type="OrthoDB" id="120976at2759"/>
<dbReference type="InterPro" id="IPR011029">
    <property type="entry name" value="DEATH-like_dom_sf"/>
</dbReference>
<protein>
    <recommendedName>
        <fullName evidence="6">Pyrin domain-containing protein</fullName>
    </recommendedName>
</protein>
<dbReference type="PANTHER" id="PTHR24106">
    <property type="entry name" value="NACHT, LRR AND CARD DOMAINS-CONTAINING"/>
    <property type="match status" value="1"/>
</dbReference>
<evidence type="ECO:0000256" key="1">
    <source>
        <dbReference type="ARBA" id="ARBA00004496"/>
    </source>
</evidence>
<evidence type="ECO:0000259" key="6">
    <source>
        <dbReference type="PROSITE" id="PS50824"/>
    </source>
</evidence>
<dbReference type="EMBL" id="SOYY01000006">
    <property type="protein sequence ID" value="KAA0720123.1"/>
    <property type="molecule type" value="Genomic_DNA"/>
</dbReference>
<feature type="region of interest" description="Disordered" evidence="5">
    <location>
        <begin position="1"/>
        <end position="22"/>
    </location>
</feature>
<reference evidence="7 8" key="1">
    <citation type="journal article" date="2019" name="Mol. Ecol. Resour.">
        <title>Chromosome-level genome assembly of Triplophysa tibetana, a fish adapted to the harsh high-altitude environment of the Tibetan Plateau.</title>
        <authorList>
            <person name="Yang X."/>
            <person name="Liu H."/>
            <person name="Ma Z."/>
            <person name="Zou Y."/>
            <person name="Zou M."/>
            <person name="Mao Y."/>
            <person name="Li X."/>
            <person name="Wang H."/>
            <person name="Chen T."/>
            <person name="Wang W."/>
            <person name="Yang R."/>
        </authorList>
    </citation>
    <scope>NUCLEOTIDE SEQUENCE [LARGE SCALE GENOMIC DNA]</scope>
    <source>
        <strain evidence="7">TTIB1903HZAU</strain>
        <tissue evidence="7">Muscle</tissue>
    </source>
</reference>
<dbReference type="Gene3D" id="3.40.50.300">
    <property type="entry name" value="P-loop containing nucleotide triphosphate hydrolases"/>
    <property type="match status" value="1"/>
</dbReference>
<dbReference type="SUPFAM" id="SSF47986">
    <property type="entry name" value="DEATH domain"/>
    <property type="match status" value="1"/>
</dbReference>
<dbReference type="SUPFAM" id="SSF52540">
    <property type="entry name" value="P-loop containing nucleoside triphosphate hydrolases"/>
    <property type="match status" value="1"/>
</dbReference>
<comment type="subcellular location">
    <subcellularLocation>
        <location evidence="1">Cytoplasm</location>
    </subcellularLocation>
</comment>
<proteinExistence type="predicted"/>
<evidence type="ECO:0000313" key="7">
    <source>
        <dbReference type="EMBL" id="KAA0720123.1"/>
    </source>
</evidence>
<gene>
    <name evidence="7" type="ORF">E1301_Tti008250</name>
</gene>